<dbReference type="AlphaFoldDB" id="A0A6A6Y304"/>
<dbReference type="OrthoDB" id="10471094at2759"/>
<protein>
    <submittedName>
        <fullName evidence="2 4">Uncharacterized protein</fullName>
    </submittedName>
</protein>
<organism evidence="2">
    <name type="scientific">Mytilinidion resinicola</name>
    <dbReference type="NCBI Taxonomy" id="574789"/>
    <lineage>
        <taxon>Eukaryota</taxon>
        <taxon>Fungi</taxon>
        <taxon>Dikarya</taxon>
        <taxon>Ascomycota</taxon>
        <taxon>Pezizomycotina</taxon>
        <taxon>Dothideomycetes</taxon>
        <taxon>Pleosporomycetidae</taxon>
        <taxon>Mytilinidiales</taxon>
        <taxon>Mytilinidiaceae</taxon>
        <taxon>Mytilinidion</taxon>
    </lineage>
</organism>
<evidence type="ECO:0000313" key="3">
    <source>
        <dbReference type="Proteomes" id="UP000504636"/>
    </source>
</evidence>
<dbReference type="GeneID" id="54467187"/>
<dbReference type="RefSeq" id="XP_033569131.1">
    <property type="nucleotide sequence ID" value="XM_033726294.1"/>
</dbReference>
<evidence type="ECO:0000313" key="4">
    <source>
        <dbReference type="RefSeq" id="XP_033569131.1"/>
    </source>
</evidence>
<feature type="region of interest" description="Disordered" evidence="1">
    <location>
        <begin position="393"/>
        <end position="416"/>
    </location>
</feature>
<reference evidence="2 4" key="1">
    <citation type="journal article" date="2020" name="Stud. Mycol.">
        <title>101 Dothideomycetes genomes: a test case for predicting lifestyles and emergence of pathogens.</title>
        <authorList>
            <person name="Haridas S."/>
            <person name="Albert R."/>
            <person name="Binder M."/>
            <person name="Bloem J."/>
            <person name="Labutti K."/>
            <person name="Salamov A."/>
            <person name="Andreopoulos B."/>
            <person name="Baker S."/>
            <person name="Barry K."/>
            <person name="Bills G."/>
            <person name="Bluhm B."/>
            <person name="Cannon C."/>
            <person name="Castanera R."/>
            <person name="Culley D."/>
            <person name="Daum C."/>
            <person name="Ezra D."/>
            <person name="Gonzalez J."/>
            <person name="Henrissat B."/>
            <person name="Kuo A."/>
            <person name="Liang C."/>
            <person name="Lipzen A."/>
            <person name="Lutzoni F."/>
            <person name="Magnuson J."/>
            <person name="Mondo S."/>
            <person name="Nolan M."/>
            <person name="Ohm R."/>
            <person name="Pangilinan J."/>
            <person name="Park H.-J."/>
            <person name="Ramirez L."/>
            <person name="Alfaro M."/>
            <person name="Sun H."/>
            <person name="Tritt A."/>
            <person name="Yoshinaga Y."/>
            <person name="Zwiers L.-H."/>
            <person name="Turgeon B."/>
            <person name="Goodwin S."/>
            <person name="Spatafora J."/>
            <person name="Crous P."/>
            <person name="Grigoriev I."/>
        </authorList>
    </citation>
    <scope>NUCLEOTIDE SEQUENCE</scope>
    <source>
        <strain evidence="2 4">CBS 304.34</strain>
    </source>
</reference>
<reference evidence="4" key="3">
    <citation type="submission" date="2025-04" db="UniProtKB">
        <authorList>
            <consortium name="RefSeq"/>
        </authorList>
    </citation>
    <scope>IDENTIFICATION</scope>
    <source>
        <strain evidence="4">CBS 304.34</strain>
    </source>
</reference>
<gene>
    <name evidence="2 4" type="ORF">BDZ99DRAFT_527830</name>
</gene>
<name>A0A6A6Y304_9PEZI</name>
<sequence length="523" mass="59257">MLLLVAKLCKAFGHTAQEKLFHVVDLDSRHTNGIFHRARLLLRTLVPRPDLRGKVKNLSIYLGRNLLTKTFPAEKTSRIYNQIEDPLDQGDINSIIEHMVDQHWGMVGGRSGPEAEEFRGRTRGSLGALFVLMPCVEGLEIISELVGQPPYLTLFRPFRVPLERIPAFANLRSLVIHQSMCSEIPWLDIESLTRLELSKISGQALKSFANNRVNPPMLSKIKHLSLKHDDDEFSGFPSIDIRSDVTVSYSDLLSYLSASHSSLETLTLVWPGRSFDPIDAYAITSLRPFKRLRHVEIEQMALFGYPFSRINKTWDAVNQVEVEMEEDALLGRMPDSLETLTVQGGYEKWESAEFPKEVGYILCRLGNIVNKACQENLNVENLKRLLDEDDTSSLCGEEEATPSLADDENGDDQSQECDGDVIFIDADFGLYGHEEGDEDDCPGSHCTKVDEPDEEYWQPGDSEYFEEEPDLIELPNEDGSANLQRVVLKVNTPIDEIPPEAMKLCEVYKWKYYGVDADFQCKY</sequence>
<accession>A0A6A6Y304</accession>
<keyword evidence="3" id="KW-1185">Reference proteome</keyword>
<evidence type="ECO:0000256" key="1">
    <source>
        <dbReference type="SAM" id="MobiDB-lite"/>
    </source>
</evidence>
<dbReference type="EMBL" id="MU003725">
    <property type="protein sequence ID" value="KAF2802167.1"/>
    <property type="molecule type" value="Genomic_DNA"/>
</dbReference>
<reference evidence="4" key="2">
    <citation type="submission" date="2020-04" db="EMBL/GenBank/DDBJ databases">
        <authorList>
            <consortium name="NCBI Genome Project"/>
        </authorList>
    </citation>
    <scope>NUCLEOTIDE SEQUENCE</scope>
    <source>
        <strain evidence="4">CBS 304.34</strain>
    </source>
</reference>
<proteinExistence type="predicted"/>
<dbReference type="Proteomes" id="UP000504636">
    <property type="component" value="Unplaced"/>
</dbReference>
<evidence type="ECO:0000313" key="2">
    <source>
        <dbReference type="EMBL" id="KAF2802167.1"/>
    </source>
</evidence>